<reference evidence="1" key="1">
    <citation type="journal article" date="2014" name="Genome Announc.">
        <title>Draft Genome Sequences of Marine Flavobacterium Nonlabens Strains NR17, NR24, NR27, NR32, NR33, and Ara13.</title>
        <authorList>
            <person name="Nakanishi M."/>
            <person name="Meirelles P."/>
            <person name="Suzuki R."/>
            <person name="Takatani N."/>
            <person name="Mino S."/>
            <person name="Suda W."/>
            <person name="Oshima K."/>
            <person name="Hattori M."/>
            <person name="Ohkuma M."/>
            <person name="Hosokawa M."/>
            <person name="Miyashita K."/>
            <person name="Thompson F.L."/>
            <person name="Niwa A."/>
            <person name="Sawabe T."/>
            <person name="Sawabe T."/>
        </authorList>
    </citation>
    <scope>NUCLEOTIDE SEQUENCE [LARGE SCALE GENOMIC DNA]</scope>
    <source>
        <strain evidence="1">JCM 19294</strain>
    </source>
</reference>
<keyword evidence="2" id="KW-1185">Reference proteome</keyword>
<protein>
    <submittedName>
        <fullName evidence="1">Uncharacterized protein</fullName>
    </submittedName>
</protein>
<sequence length="83" mass="9693">MRQEGEMLKILSLKDKFTPVELATQLTHLVEQDIVSVDWKEGLIKIIGTKNDIFLAKTNLIKYERNVPDYMKSDKIEINKPYI</sequence>
<dbReference type="Proteomes" id="UP000029221">
    <property type="component" value="Unassembled WGS sequence"/>
</dbReference>
<comment type="caution">
    <text evidence="1">The sequence shown here is derived from an EMBL/GenBank/DDBJ whole genome shotgun (WGS) entry which is preliminary data.</text>
</comment>
<proteinExistence type="predicted"/>
<dbReference type="RefSeq" id="WP_042276052.1">
    <property type="nucleotide sequence ID" value="NZ_BBML01000001.1"/>
</dbReference>
<dbReference type="EMBL" id="BBML01000001">
    <property type="protein sequence ID" value="GAK95509.1"/>
    <property type="molecule type" value="Genomic_DNA"/>
</dbReference>
<accession>A0A090PXF7</accession>
<name>A0A090PXF7_9FLAO</name>
<evidence type="ECO:0000313" key="1">
    <source>
        <dbReference type="EMBL" id="GAK95509.1"/>
    </source>
</evidence>
<dbReference type="AlphaFoldDB" id="A0A090PXF7"/>
<gene>
    <name evidence="1" type="ORF">JCM19294_2291</name>
</gene>
<organism evidence="1 2">
    <name type="scientific">Nonlabens tegetincola</name>
    <dbReference type="NCBI Taxonomy" id="323273"/>
    <lineage>
        <taxon>Bacteria</taxon>
        <taxon>Pseudomonadati</taxon>
        <taxon>Bacteroidota</taxon>
        <taxon>Flavobacteriia</taxon>
        <taxon>Flavobacteriales</taxon>
        <taxon>Flavobacteriaceae</taxon>
        <taxon>Nonlabens</taxon>
    </lineage>
</organism>
<evidence type="ECO:0000313" key="2">
    <source>
        <dbReference type="Proteomes" id="UP000029221"/>
    </source>
</evidence>